<dbReference type="Gene3D" id="3.80.10.10">
    <property type="entry name" value="Ribonuclease Inhibitor"/>
    <property type="match status" value="1"/>
</dbReference>
<keyword evidence="3" id="KW-1185">Reference proteome</keyword>
<dbReference type="SUPFAM" id="SSF52047">
    <property type="entry name" value="RNI-like"/>
    <property type="match status" value="1"/>
</dbReference>
<reference evidence="2 3" key="1">
    <citation type="submission" date="2018-11" db="EMBL/GenBank/DDBJ databases">
        <title>Genome assembly of Steccherinum ochraceum LE-BIN_3174, the white-rot fungus of the Steccherinaceae family (The Residual Polyporoid clade, Polyporales, Basidiomycota).</title>
        <authorList>
            <person name="Fedorova T.V."/>
            <person name="Glazunova O.A."/>
            <person name="Landesman E.O."/>
            <person name="Moiseenko K.V."/>
            <person name="Psurtseva N.V."/>
            <person name="Savinova O.S."/>
            <person name="Shakhova N.V."/>
            <person name="Tyazhelova T.V."/>
            <person name="Vasina D.V."/>
        </authorList>
    </citation>
    <scope>NUCLEOTIDE SEQUENCE [LARGE SCALE GENOMIC DNA]</scope>
    <source>
        <strain evidence="2 3">LE-BIN_3174</strain>
    </source>
</reference>
<feature type="domain" description="F-box" evidence="1">
    <location>
        <begin position="46"/>
        <end position="84"/>
    </location>
</feature>
<dbReference type="SUPFAM" id="SSF81383">
    <property type="entry name" value="F-box domain"/>
    <property type="match status" value="1"/>
</dbReference>
<proteinExistence type="predicted"/>
<dbReference type="CDD" id="cd09917">
    <property type="entry name" value="F-box_SF"/>
    <property type="match status" value="1"/>
</dbReference>
<evidence type="ECO:0000259" key="1">
    <source>
        <dbReference type="Pfam" id="PF12937"/>
    </source>
</evidence>
<comment type="caution">
    <text evidence="2">The sequence shown here is derived from an EMBL/GenBank/DDBJ whole genome shotgun (WGS) entry which is preliminary data.</text>
</comment>
<name>A0A4R0RJF0_9APHY</name>
<dbReference type="EMBL" id="RWJN01000064">
    <property type="protein sequence ID" value="TCD68521.1"/>
    <property type="molecule type" value="Genomic_DNA"/>
</dbReference>
<evidence type="ECO:0000313" key="2">
    <source>
        <dbReference type="EMBL" id="TCD68521.1"/>
    </source>
</evidence>
<protein>
    <recommendedName>
        <fullName evidence="1">F-box domain-containing protein</fullName>
    </recommendedName>
</protein>
<gene>
    <name evidence="2" type="ORF">EIP91_010577</name>
</gene>
<organism evidence="2 3">
    <name type="scientific">Steccherinum ochraceum</name>
    <dbReference type="NCBI Taxonomy" id="92696"/>
    <lineage>
        <taxon>Eukaryota</taxon>
        <taxon>Fungi</taxon>
        <taxon>Dikarya</taxon>
        <taxon>Basidiomycota</taxon>
        <taxon>Agaricomycotina</taxon>
        <taxon>Agaricomycetes</taxon>
        <taxon>Polyporales</taxon>
        <taxon>Steccherinaceae</taxon>
        <taxon>Steccherinum</taxon>
    </lineage>
</organism>
<sequence length="472" mass="54363">MAVISRMSKPKVVFRRLIHRLSPALRAQPLPPLSSHHAHIQELSSDVIQHVMKYLLDDPQSLEACSLTCRAWREPAQQLIWRSIRMGDGDALHHFENIGFYNKLLASRIHDVCLHGPSTRYKCKKDRYISLFGFDHADADADAKPVQCWVNKIKSEFTECLPNVTSLRLNGFDEAKFLVDREFIESLALFESVERLEIDECCFSDETLWAIICSFSHLRHLSIYNYHNTGHTDYPYPPYSNNPAAEQAAGPITKFPFVYAPALVSLEVVATGENALSANYELYDTMFRLARTDTVNTLRSLTWLQRGGLILTDHGAIRSLKDFLRELTHLEWIKMYTDHGIPMFDMDPALEPLNLLTVQTCHWYDPAHDDFCQRARTVNGETFPNVVTLKLLIPGRLLRQADRNRYKKVREFIESKGTYPRLKKVDVYLACTESHAKSTKWFKQVFAGGKWHAKVVGSYLERREIHVALHFL</sequence>
<dbReference type="AlphaFoldDB" id="A0A4R0RJF0"/>
<evidence type="ECO:0000313" key="3">
    <source>
        <dbReference type="Proteomes" id="UP000292702"/>
    </source>
</evidence>
<dbReference type="Proteomes" id="UP000292702">
    <property type="component" value="Unassembled WGS sequence"/>
</dbReference>
<dbReference type="InterPro" id="IPR001810">
    <property type="entry name" value="F-box_dom"/>
</dbReference>
<dbReference type="Gene3D" id="1.20.1280.50">
    <property type="match status" value="1"/>
</dbReference>
<dbReference type="InterPro" id="IPR032675">
    <property type="entry name" value="LRR_dom_sf"/>
</dbReference>
<accession>A0A4R0RJF0</accession>
<dbReference type="OrthoDB" id="2894046at2759"/>
<dbReference type="InterPro" id="IPR036047">
    <property type="entry name" value="F-box-like_dom_sf"/>
</dbReference>
<dbReference type="Pfam" id="PF12937">
    <property type="entry name" value="F-box-like"/>
    <property type="match status" value="1"/>
</dbReference>